<evidence type="ECO:0000256" key="5">
    <source>
        <dbReference type="SAM" id="Phobius"/>
    </source>
</evidence>
<feature type="transmembrane region" description="Helical" evidence="5">
    <location>
        <begin position="160"/>
        <end position="183"/>
    </location>
</feature>
<comment type="subcellular location">
    <subcellularLocation>
        <location evidence="1">Membrane</location>
        <topology evidence="1">Multi-pass membrane protein</topology>
    </subcellularLocation>
</comment>
<organism evidence="6 7">
    <name type="scientific">Marasmius oreades</name>
    <name type="common">fairy-ring Marasmius</name>
    <dbReference type="NCBI Taxonomy" id="181124"/>
    <lineage>
        <taxon>Eukaryota</taxon>
        <taxon>Fungi</taxon>
        <taxon>Dikarya</taxon>
        <taxon>Basidiomycota</taxon>
        <taxon>Agaricomycotina</taxon>
        <taxon>Agaricomycetes</taxon>
        <taxon>Agaricomycetidae</taxon>
        <taxon>Agaricales</taxon>
        <taxon>Marasmiineae</taxon>
        <taxon>Marasmiaceae</taxon>
        <taxon>Marasmius</taxon>
    </lineage>
</organism>
<reference evidence="6" key="1">
    <citation type="journal article" date="2021" name="Genome Biol. Evol.">
        <title>The assembled and annotated genome of the fairy-ring fungus Marasmius oreades.</title>
        <authorList>
            <person name="Hiltunen M."/>
            <person name="Ament-Velasquez S.L."/>
            <person name="Johannesson H."/>
        </authorList>
    </citation>
    <scope>NUCLEOTIDE SEQUENCE</scope>
    <source>
        <strain evidence="6">03SP1</strain>
    </source>
</reference>
<dbReference type="EMBL" id="CM032190">
    <property type="protein sequence ID" value="KAG7086732.1"/>
    <property type="molecule type" value="Genomic_DNA"/>
</dbReference>
<sequence length="268" mass="28951">METLNSFLADLTKTSQQALVSGAWLYPVHGVIYFVSHPSIYRSAAPIVGKCVLISLGITAGMFIFTYLPQLAFCAIFSGPLAFIPAAVMVFGESYALSSLVAKTFLLGALQDKIFDAVLLQKGQESLVARGREVKSSSSGVKTLGKSFTKPLDRFSKDGILRYLLSIPLNSIPVIGTVLFLLLNGKKSGPRHHSRYFQLKGFTKDTRAAFVEKNKGAYTAFGATSLALQLVPFVGTVFSITSTVGAALWANDLEKGPSQDSETHVKMR</sequence>
<dbReference type="OrthoDB" id="2107885at2759"/>
<accession>A0A9P7UL14</accession>
<dbReference type="PANTHER" id="PTHR34292">
    <property type="entry name" value="OUTER SPORE WALL PROTEIN LDS1"/>
    <property type="match status" value="1"/>
</dbReference>
<evidence type="ECO:0008006" key="8">
    <source>
        <dbReference type="Google" id="ProtNLM"/>
    </source>
</evidence>
<dbReference type="InterPro" id="IPR059112">
    <property type="entry name" value="CysZ/EI24"/>
</dbReference>
<keyword evidence="3 5" id="KW-1133">Transmembrane helix</keyword>
<evidence type="ECO:0000256" key="4">
    <source>
        <dbReference type="ARBA" id="ARBA00023136"/>
    </source>
</evidence>
<gene>
    <name evidence="6" type="ORF">E1B28_002665</name>
</gene>
<dbReference type="KEGG" id="more:E1B28_002665"/>
<dbReference type="RefSeq" id="XP_043003203.1">
    <property type="nucleotide sequence ID" value="XM_043159600.1"/>
</dbReference>
<evidence type="ECO:0000256" key="3">
    <source>
        <dbReference type="ARBA" id="ARBA00022989"/>
    </source>
</evidence>
<dbReference type="Pfam" id="PF07264">
    <property type="entry name" value="EI24"/>
    <property type="match status" value="1"/>
</dbReference>
<evidence type="ECO:0000313" key="6">
    <source>
        <dbReference type="EMBL" id="KAG7086732.1"/>
    </source>
</evidence>
<evidence type="ECO:0000256" key="2">
    <source>
        <dbReference type="ARBA" id="ARBA00022692"/>
    </source>
</evidence>
<keyword evidence="7" id="KW-1185">Reference proteome</keyword>
<evidence type="ECO:0000313" key="7">
    <source>
        <dbReference type="Proteomes" id="UP001049176"/>
    </source>
</evidence>
<dbReference type="AlphaFoldDB" id="A0A9P7UL14"/>
<feature type="transmembrane region" description="Helical" evidence="5">
    <location>
        <begin position="70"/>
        <end position="91"/>
    </location>
</feature>
<protein>
    <recommendedName>
        <fullName evidence="8">Outer spore wall protein RRT8</fullName>
    </recommendedName>
</protein>
<name>A0A9P7UL14_9AGAR</name>
<dbReference type="InterPro" id="IPR052786">
    <property type="entry name" value="Spore_wall_assembly"/>
</dbReference>
<feature type="transmembrane region" description="Helical" evidence="5">
    <location>
        <begin position="18"/>
        <end position="35"/>
    </location>
</feature>
<comment type="caution">
    <text evidence="6">The sequence shown here is derived from an EMBL/GenBank/DDBJ whole genome shotgun (WGS) entry which is preliminary data.</text>
</comment>
<evidence type="ECO:0000256" key="1">
    <source>
        <dbReference type="ARBA" id="ARBA00004141"/>
    </source>
</evidence>
<dbReference type="PANTHER" id="PTHR34292:SF2">
    <property type="entry name" value="OUTER SPORE WALL PROTEIN LDS1"/>
    <property type="match status" value="1"/>
</dbReference>
<proteinExistence type="predicted"/>
<dbReference type="Proteomes" id="UP001049176">
    <property type="component" value="Chromosome 10"/>
</dbReference>
<keyword evidence="4 5" id="KW-0472">Membrane</keyword>
<feature type="transmembrane region" description="Helical" evidence="5">
    <location>
        <begin position="230"/>
        <end position="250"/>
    </location>
</feature>
<dbReference type="GeneID" id="66071741"/>
<keyword evidence="2 5" id="KW-0812">Transmembrane</keyword>
<feature type="transmembrane region" description="Helical" evidence="5">
    <location>
        <begin position="47"/>
        <end position="64"/>
    </location>
</feature>